<dbReference type="InterPro" id="IPR025274">
    <property type="entry name" value="DUF4070"/>
</dbReference>
<dbReference type="GO" id="GO:0046872">
    <property type="term" value="F:metal ion binding"/>
    <property type="evidence" value="ECO:0007669"/>
    <property type="project" value="UniProtKB-KW"/>
</dbReference>
<dbReference type="Pfam" id="PF02310">
    <property type="entry name" value="B12-binding"/>
    <property type="match status" value="1"/>
</dbReference>
<dbReference type="Gene3D" id="3.20.20.70">
    <property type="entry name" value="Aldolase class I"/>
    <property type="match status" value="1"/>
</dbReference>
<dbReference type="AlphaFoldDB" id="A0A419DGP1"/>
<dbReference type="Pfam" id="PF13282">
    <property type="entry name" value="DUF4070"/>
    <property type="match status" value="1"/>
</dbReference>
<keyword evidence="4" id="KW-0408">Iron</keyword>
<dbReference type="SFLD" id="SFLDG01082">
    <property type="entry name" value="B12-binding_domain_containing"/>
    <property type="match status" value="1"/>
</dbReference>
<evidence type="ECO:0000256" key="1">
    <source>
        <dbReference type="ARBA" id="ARBA00001966"/>
    </source>
</evidence>
<keyword evidence="2" id="KW-0949">S-adenosyl-L-methionine</keyword>
<dbReference type="SFLD" id="SFLDG01123">
    <property type="entry name" value="methyltransferase_(Class_B)"/>
    <property type="match status" value="1"/>
</dbReference>
<dbReference type="GO" id="GO:0051539">
    <property type="term" value="F:4 iron, 4 sulfur cluster binding"/>
    <property type="evidence" value="ECO:0007669"/>
    <property type="project" value="UniProtKB-KW"/>
</dbReference>
<dbReference type="PANTHER" id="PTHR43409">
    <property type="entry name" value="ANAEROBIC MAGNESIUM-PROTOPORPHYRIN IX MONOMETHYL ESTER CYCLASE-RELATED"/>
    <property type="match status" value="1"/>
</dbReference>
<evidence type="ECO:0000259" key="7">
    <source>
        <dbReference type="Pfam" id="PF13282"/>
    </source>
</evidence>
<dbReference type="InterPro" id="IPR034466">
    <property type="entry name" value="Methyltransferase_Class_B"/>
</dbReference>
<organism evidence="8 9">
    <name type="scientific">candidate division WS5 bacterium</name>
    <dbReference type="NCBI Taxonomy" id="2093353"/>
    <lineage>
        <taxon>Bacteria</taxon>
        <taxon>candidate division WS5</taxon>
    </lineage>
</organism>
<dbReference type="SFLD" id="SFLDS00029">
    <property type="entry name" value="Radical_SAM"/>
    <property type="match status" value="1"/>
</dbReference>
<dbReference type="InterPro" id="IPR058240">
    <property type="entry name" value="rSAM_sf"/>
</dbReference>
<dbReference type="InterPro" id="IPR013785">
    <property type="entry name" value="Aldolase_TIM"/>
</dbReference>
<dbReference type="InterPro" id="IPR006158">
    <property type="entry name" value="Cobalamin-bd"/>
</dbReference>
<evidence type="ECO:0000259" key="6">
    <source>
        <dbReference type="Pfam" id="PF02310"/>
    </source>
</evidence>
<reference evidence="8 9" key="1">
    <citation type="journal article" date="2017" name="ISME J.">
        <title>Energy and carbon metabolisms in a deep terrestrial subsurface fluid microbial community.</title>
        <authorList>
            <person name="Momper L."/>
            <person name="Jungbluth S.P."/>
            <person name="Lee M.D."/>
            <person name="Amend J.P."/>
        </authorList>
    </citation>
    <scope>NUCLEOTIDE SEQUENCE [LARGE SCALE GENOMIC DNA]</scope>
    <source>
        <strain evidence="8">SURF_29</strain>
    </source>
</reference>
<dbReference type="Gene3D" id="3.40.50.280">
    <property type="entry name" value="Cobalamin-binding domain"/>
    <property type="match status" value="1"/>
</dbReference>
<dbReference type="Proteomes" id="UP000285655">
    <property type="component" value="Unassembled WGS sequence"/>
</dbReference>
<comment type="cofactor">
    <cofactor evidence="1">
        <name>[4Fe-4S] cluster</name>
        <dbReference type="ChEBI" id="CHEBI:49883"/>
    </cofactor>
</comment>
<evidence type="ECO:0000256" key="2">
    <source>
        <dbReference type="ARBA" id="ARBA00022691"/>
    </source>
</evidence>
<name>A0A419DGP1_9BACT</name>
<dbReference type="EMBL" id="QZJW01000002">
    <property type="protein sequence ID" value="RJO62281.1"/>
    <property type="molecule type" value="Genomic_DNA"/>
</dbReference>
<dbReference type="SUPFAM" id="SSF102114">
    <property type="entry name" value="Radical SAM enzymes"/>
    <property type="match status" value="1"/>
</dbReference>
<keyword evidence="5" id="KW-0411">Iron-sulfur</keyword>
<dbReference type="InterPro" id="IPR051198">
    <property type="entry name" value="BchE-like"/>
</dbReference>
<protein>
    <submittedName>
        <fullName evidence="8">DUF4070 domain-containing protein</fullName>
    </submittedName>
</protein>
<evidence type="ECO:0000313" key="9">
    <source>
        <dbReference type="Proteomes" id="UP000285655"/>
    </source>
</evidence>
<dbReference type="GO" id="GO:0005829">
    <property type="term" value="C:cytosol"/>
    <property type="evidence" value="ECO:0007669"/>
    <property type="project" value="TreeGrafter"/>
</dbReference>
<feature type="domain" description="DUF4070" evidence="7">
    <location>
        <begin position="397"/>
        <end position="530"/>
    </location>
</feature>
<evidence type="ECO:0000256" key="4">
    <source>
        <dbReference type="ARBA" id="ARBA00023004"/>
    </source>
</evidence>
<dbReference type="InterPro" id="IPR007197">
    <property type="entry name" value="rSAM"/>
</dbReference>
<evidence type="ECO:0000256" key="3">
    <source>
        <dbReference type="ARBA" id="ARBA00022723"/>
    </source>
</evidence>
<sequence length="571" mass="65303">MATLVKGLVASVMVIFSGVARLISSPKEEIHNYNDPQNVLLVSPKHKDGFWGLRHIKPFVGKKANMPSLGLAIVSSLCPGNWTKRLVDMNVRKLRNRHLKWADIVMISAFIAQEESANEVIRRAEALGKTVIVGGPLYTLQHEETPGVDHFVLGQAEDSFMRFLKDWMAGKPKHRYEQERWPDHSETPLPDWSLFDLEKYICLPLQNSWGCPFRCKFCAQVKLSGGKVKVKSGEQFALELEHAITVAKWRRIIWIVDDNFIGNIVTVTKETLPWIIKVQKKHNYPVKLMAEGDMRLASHSETLKLMGEANIAKWFTGAETPVDECLAETGKGQNRGVDMVESMHILMRHGLMVLLGAVVGFDAEVKRKDIFSDHISFYRSIGAPVVTFFLQQVYPRTQLEKEMKEAGRLLETTSGDHGVQLTYVPMMHPVELLEGYIRSLKYLASPKESCRRIALFLSHYEPTVRKRVGLHNLKDVRATLYVITKIGMSYKWAPHFWLLMVETLRKKPKALTEMMEYVIWTYHQNRIYNKSIRDARRLIESGKLDEISRPTAVEVISENQVRETEAEPILS</sequence>
<gene>
    <name evidence="8" type="ORF">C4544_00335</name>
</gene>
<comment type="caution">
    <text evidence="8">The sequence shown here is derived from an EMBL/GenBank/DDBJ whole genome shotgun (WGS) entry which is preliminary data.</text>
</comment>
<keyword evidence="3" id="KW-0479">Metal-binding</keyword>
<evidence type="ECO:0000313" key="8">
    <source>
        <dbReference type="EMBL" id="RJO62281.1"/>
    </source>
</evidence>
<dbReference type="PANTHER" id="PTHR43409:SF3">
    <property type="entry name" value="HYPOTHETICAL METHYLTRANSFERASE"/>
    <property type="match status" value="1"/>
</dbReference>
<dbReference type="GO" id="GO:0031419">
    <property type="term" value="F:cobalamin binding"/>
    <property type="evidence" value="ECO:0007669"/>
    <property type="project" value="InterPro"/>
</dbReference>
<evidence type="ECO:0000256" key="5">
    <source>
        <dbReference type="ARBA" id="ARBA00023014"/>
    </source>
</evidence>
<accession>A0A419DGP1</accession>
<proteinExistence type="predicted"/>
<feature type="domain" description="B12-binding" evidence="6">
    <location>
        <begin position="65"/>
        <end position="163"/>
    </location>
</feature>